<gene>
    <name evidence="2" type="ORF">QNO05_05150</name>
</gene>
<evidence type="ECO:0000313" key="2">
    <source>
        <dbReference type="EMBL" id="MDT6969246.1"/>
    </source>
</evidence>
<evidence type="ECO:0000256" key="1">
    <source>
        <dbReference type="SAM" id="MobiDB-lite"/>
    </source>
</evidence>
<keyword evidence="3" id="KW-1185">Reference proteome</keyword>
<dbReference type="Proteomes" id="UP001257895">
    <property type="component" value="Unassembled WGS sequence"/>
</dbReference>
<protein>
    <submittedName>
        <fullName evidence="2">Uncharacterized protein</fullName>
    </submittedName>
</protein>
<accession>A0ABU3J655</accession>
<evidence type="ECO:0000313" key="3">
    <source>
        <dbReference type="Proteomes" id="UP001257895"/>
    </source>
</evidence>
<reference evidence="2 3" key="1">
    <citation type="submission" date="2023-05" db="EMBL/GenBank/DDBJ databases">
        <title>Streptomyces fuscus sp. nov., a brown-black pigment producing actinomyces isolated from dry sand of Sea duck farm.</title>
        <authorList>
            <person name="Xie J."/>
            <person name="Shen N."/>
        </authorList>
    </citation>
    <scope>NUCLEOTIDE SEQUENCE [LARGE SCALE GENOMIC DNA]</scope>
    <source>
        <strain evidence="2 3">CGMCC 4.1883</strain>
    </source>
</reference>
<dbReference type="RefSeq" id="WP_347230554.1">
    <property type="nucleotide sequence ID" value="NZ_JASKMB010000003.1"/>
</dbReference>
<feature type="region of interest" description="Disordered" evidence="1">
    <location>
        <begin position="1"/>
        <end position="24"/>
    </location>
</feature>
<feature type="compositionally biased region" description="Basic and acidic residues" evidence="1">
    <location>
        <begin position="1"/>
        <end position="12"/>
    </location>
</feature>
<name>A0ABU3J655_9ACTN</name>
<comment type="caution">
    <text evidence="2">The sequence shown here is derived from an EMBL/GenBank/DDBJ whole genome shotgun (WGS) entry which is preliminary data.</text>
</comment>
<dbReference type="EMBL" id="JASKMB010000003">
    <property type="protein sequence ID" value="MDT6969246.1"/>
    <property type="molecule type" value="Genomic_DNA"/>
</dbReference>
<proteinExistence type="predicted"/>
<sequence>MADVVKLVRDNSTDTDTDTEIGQCPGLRHRLGARAEDRIRTARSTGVGNL</sequence>
<organism evidence="2 3">
    <name type="scientific">Streptomyces thermocarboxydus</name>
    <dbReference type="NCBI Taxonomy" id="59299"/>
    <lineage>
        <taxon>Bacteria</taxon>
        <taxon>Bacillati</taxon>
        <taxon>Actinomycetota</taxon>
        <taxon>Actinomycetes</taxon>
        <taxon>Kitasatosporales</taxon>
        <taxon>Streptomycetaceae</taxon>
        <taxon>Streptomyces</taxon>
    </lineage>
</organism>